<comment type="caution">
    <text evidence="5">The sequence shown here is derived from an EMBL/GenBank/DDBJ whole genome shotgun (WGS) entry which is preliminary data.</text>
</comment>
<evidence type="ECO:0000256" key="2">
    <source>
        <dbReference type="ARBA" id="ARBA00023002"/>
    </source>
</evidence>
<dbReference type="GO" id="GO:0004364">
    <property type="term" value="F:glutathione transferase activity"/>
    <property type="evidence" value="ECO:0007669"/>
    <property type="project" value="InterPro"/>
</dbReference>
<dbReference type="SUPFAM" id="SSF47616">
    <property type="entry name" value="GST C-terminal domain-like"/>
    <property type="match status" value="1"/>
</dbReference>
<dbReference type="Pfam" id="PF13410">
    <property type="entry name" value="GST_C_2"/>
    <property type="match status" value="1"/>
</dbReference>
<evidence type="ECO:0000256" key="1">
    <source>
        <dbReference type="ARBA" id="ARBA00011067"/>
    </source>
</evidence>
<dbReference type="FunFam" id="3.40.30.10:FF:000123">
    <property type="entry name" value="Glutathione transferase o1"/>
    <property type="match status" value="1"/>
</dbReference>
<dbReference type="PROSITE" id="PS50404">
    <property type="entry name" value="GST_NTER"/>
    <property type="match status" value="1"/>
</dbReference>
<dbReference type="InterPro" id="IPR036282">
    <property type="entry name" value="Glutathione-S-Trfase_C_sf"/>
</dbReference>
<dbReference type="SFLD" id="SFLDS00019">
    <property type="entry name" value="Glutathione_Transferase_(cytos"/>
    <property type="match status" value="1"/>
</dbReference>
<evidence type="ECO:0000259" key="3">
    <source>
        <dbReference type="PROSITE" id="PS50404"/>
    </source>
</evidence>
<dbReference type="InterPro" id="IPR050983">
    <property type="entry name" value="GST_Omega/HSP26"/>
</dbReference>
<dbReference type="Gene3D" id="3.40.30.10">
    <property type="entry name" value="Glutaredoxin"/>
    <property type="match status" value="1"/>
</dbReference>
<protein>
    <recommendedName>
        <fullName evidence="7">Glutathione S-transferase omega-1</fullName>
    </recommendedName>
</protein>
<dbReference type="GO" id="GO:0005737">
    <property type="term" value="C:cytoplasm"/>
    <property type="evidence" value="ECO:0007669"/>
    <property type="project" value="InterPro"/>
</dbReference>
<comment type="similarity">
    <text evidence="1">Belongs to the GST superfamily. Omega family.</text>
</comment>
<name>A0AAN7Z931_9COLE</name>
<feature type="domain" description="GST C-terminal" evidence="4">
    <location>
        <begin position="101"/>
        <end position="226"/>
    </location>
</feature>
<keyword evidence="6" id="KW-1185">Reference proteome</keyword>
<organism evidence="5 6">
    <name type="scientific">Pyrocoelia pectoralis</name>
    <dbReference type="NCBI Taxonomy" id="417401"/>
    <lineage>
        <taxon>Eukaryota</taxon>
        <taxon>Metazoa</taxon>
        <taxon>Ecdysozoa</taxon>
        <taxon>Arthropoda</taxon>
        <taxon>Hexapoda</taxon>
        <taxon>Insecta</taxon>
        <taxon>Pterygota</taxon>
        <taxon>Neoptera</taxon>
        <taxon>Endopterygota</taxon>
        <taxon>Coleoptera</taxon>
        <taxon>Polyphaga</taxon>
        <taxon>Elateriformia</taxon>
        <taxon>Elateroidea</taxon>
        <taxon>Lampyridae</taxon>
        <taxon>Lampyrinae</taxon>
        <taxon>Pyrocoelia</taxon>
    </lineage>
</organism>
<dbReference type="InterPro" id="IPR040079">
    <property type="entry name" value="Glutathione_S-Trfase"/>
</dbReference>
<dbReference type="Gene3D" id="1.20.1050.10">
    <property type="match status" value="1"/>
</dbReference>
<proteinExistence type="inferred from homology"/>
<evidence type="ECO:0000313" key="6">
    <source>
        <dbReference type="Proteomes" id="UP001329430"/>
    </source>
</evidence>
<dbReference type="EMBL" id="JAVRBK010000008">
    <property type="protein sequence ID" value="KAK5639965.1"/>
    <property type="molecule type" value="Genomic_DNA"/>
</dbReference>
<feature type="domain" description="GST N-terminal" evidence="3">
    <location>
        <begin position="18"/>
        <end position="96"/>
    </location>
</feature>
<dbReference type="SUPFAM" id="SSF52833">
    <property type="entry name" value="Thioredoxin-like"/>
    <property type="match status" value="1"/>
</dbReference>
<dbReference type="SFLD" id="SFLDG00358">
    <property type="entry name" value="Main_(cytGST)"/>
    <property type="match status" value="1"/>
</dbReference>
<dbReference type="PANTHER" id="PTHR43968:SF6">
    <property type="entry name" value="GLUTATHIONE S-TRANSFERASE OMEGA"/>
    <property type="match status" value="1"/>
</dbReference>
<dbReference type="InterPro" id="IPR036249">
    <property type="entry name" value="Thioredoxin-like_sf"/>
</dbReference>
<dbReference type="PANTHER" id="PTHR43968">
    <property type="match status" value="1"/>
</dbReference>
<reference evidence="5 6" key="1">
    <citation type="journal article" date="2024" name="Insects">
        <title>An Improved Chromosome-Level Genome Assembly of the Firefly Pyrocoelia pectoralis.</title>
        <authorList>
            <person name="Fu X."/>
            <person name="Meyer-Rochow V.B."/>
            <person name="Ballantyne L."/>
            <person name="Zhu X."/>
        </authorList>
    </citation>
    <scope>NUCLEOTIDE SEQUENCE [LARGE SCALE GENOMIC DNA]</scope>
    <source>
        <strain evidence="5">XCY_ONT2</strain>
    </source>
</reference>
<dbReference type="GO" id="GO:0006749">
    <property type="term" value="P:glutathione metabolic process"/>
    <property type="evidence" value="ECO:0007669"/>
    <property type="project" value="TreeGrafter"/>
</dbReference>
<evidence type="ECO:0008006" key="7">
    <source>
        <dbReference type="Google" id="ProtNLM"/>
    </source>
</evidence>
<accession>A0AAN7Z931</accession>
<dbReference type="PROSITE" id="PS50405">
    <property type="entry name" value="GST_CTER"/>
    <property type="match status" value="1"/>
</dbReference>
<dbReference type="InterPro" id="IPR004045">
    <property type="entry name" value="Glutathione_S-Trfase_N"/>
</dbReference>
<dbReference type="GO" id="GO:0045174">
    <property type="term" value="F:glutathione dehydrogenase (ascorbate) activity"/>
    <property type="evidence" value="ECO:0007669"/>
    <property type="project" value="TreeGrafter"/>
</dbReference>
<sequence length="240" mass="27757">MTEKHLIKGSEFPKRTNNKVRLFSGEYCAFAIRVRTVLALKNIPYEIVNVNTINKPEWLTEINPKGQIPVLDTGSLFLPESLAICEYLDEVYPEPPLHSADQQERNGDVELLKVFDDLLSILDAGVRSKDESTYSGFSQRLVEFGPKFEDELKKRGTYFGGTHPRMVDFMIWPFAERASVLERLFNTKFPDATVFPHLYRWCAIMRKHPTLEGNQLDLEKLYKLYVMYRSGNPEDSEIDI</sequence>
<dbReference type="Proteomes" id="UP001329430">
    <property type="component" value="Chromosome 8"/>
</dbReference>
<keyword evidence="2" id="KW-0560">Oxidoreductase</keyword>
<dbReference type="AlphaFoldDB" id="A0AAN7Z931"/>
<gene>
    <name evidence="5" type="ORF">RI129_010776</name>
</gene>
<dbReference type="InterPro" id="IPR010987">
    <property type="entry name" value="Glutathione-S-Trfase_C-like"/>
</dbReference>
<dbReference type="Pfam" id="PF13417">
    <property type="entry name" value="GST_N_3"/>
    <property type="match status" value="1"/>
</dbReference>
<dbReference type="PRINTS" id="PR01625">
    <property type="entry name" value="GSTRNSFRASEO"/>
</dbReference>
<evidence type="ECO:0000259" key="4">
    <source>
        <dbReference type="PROSITE" id="PS50405"/>
    </source>
</evidence>
<dbReference type="InterPro" id="IPR005442">
    <property type="entry name" value="GST_omega"/>
</dbReference>
<evidence type="ECO:0000313" key="5">
    <source>
        <dbReference type="EMBL" id="KAK5639965.1"/>
    </source>
</evidence>